<comment type="caution">
    <text evidence="8">The sequence shown here is derived from an EMBL/GenBank/DDBJ whole genome shotgun (WGS) entry which is preliminary data.</text>
</comment>
<keyword evidence="5 7" id="KW-0472">Membrane</keyword>
<feature type="transmembrane region" description="Helical" evidence="7">
    <location>
        <begin position="289"/>
        <end position="309"/>
    </location>
</feature>
<dbReference type="EMBL" id="RDQH01000343">
    <property type="protein sequence ID" value="RXH69513.1"/>
    <property type="molecule type" value="Genomic_DNA"/>
</dbReference>
<feature type="transmembrane region" description="Helical" evidence="7">
    <location>
        <begin position="560"/>
        <end position="583"/>
    </location>
</feature>
<feature type="compositionally biased region" description="Basic residues" evidence="6">
    <location>
        <begin position="20"/>
        <end position="30"/>
    </location>
</feature>
<dbReference type="InterPro" id="IPR002549">
    <property type="entry name" value="AI-2E-like"/>
</dbReference>
<evidence type="ECO:0000256" key="2">
    <source>
        <dbReference type="ARBA" id="ARBA00009773"/>
    </source>
</evidence>
<comment type="subcellular location">
    <subcellularLocation>
        <location evidence="1">Membrane</location>
        <topology evidence="1">Multi-pass membrane protein</topology>
    </subcellularLocation>
</comment>
<feature type="transmembrane region" description="Helical" evidence="7">
    <location>
        <begin position="667"/>
        <end position="690"/>
    </location>
</feature>
<feature type="transmembrane region" description="Helical" evidence="7">
    <location>
        <begin position="589"/>
        <end position="614"/>
    </location>
</feature>
<keyword evidence="9" id="KW-1185">Reference proteome</keyword>
<feature type="transmembrane region" description="Helical" evidence="7">
    <location>
        <begin position="510"/>
        <end position="528"/>
    </location>
</feature>
<keyword evidence="3 7" id="KW-0812">Transmembrane</keyword>
<dbReference type="AlphaFoldDB" id="A0A498HKQ1"/>
<dbReference type="Proteomes" id="UP000290289">
    <property type="component" value="Chromosome 17"/>
</dbReference>
<name>A0A498HKQ1_MALDO</name>
<evidence type="ECO:0000256" key="4">
    <source>
        <dbReference type="ARBA" id="ARBA00022989"/>
    </source>
</evidence>
<dbReference type="PANTHER" id="PTHR21716">
    <property type="entry name" value="TRANSMEMBRANE PROTEIN"/>
    <property type="match status" value="1"/>
</dbReference>
<feature type="transmembrane region" description="Helical" evidence="7">
    <location>
        <begin position="481"/>
        <end position="504"/>
    </location>
</feature>
<keyword evidence="4 7" id="KW-1133">Transmembrane helix</keyword>
<evidence type="ECO:0008006" key="10">
    <source>
        <dbReference type="Google" id="ProtNLM"/>
    </source>
</evidence>
<organism evidence="8 9">
    <name type="scientific">Malus domestica</name>
    <name type="common">Apple</name>
    <name type="synonym">Pyrus malus</name>
    <dbReference type="NCBI Taxonomy" id="3750"/>
    <lineage>
        <taxon>Eukaryota</taxon>
        <taxon>Viridiplantae</taxon>
        <taxon>Streptophyta</taxon>
        <taxon>Embryophyta</taxon>
        <taxon>Tracheophyta</taxon>
        <taxon>Spermatophyta</taxon>
        <taxon>Magnoliopsida</taxon>
        <taxon>eudicotyledons</taxon>
        <taxon>Gunneridae</taxon>
        <taxon>Pentapetalae</taxon>
        <taxon>rosids</taxon>
        <taxon>fabids</taxon>
        <taxon>Rosales</taxon>
        <taxon>Rosaceae</taxon>
        <taxon>Amygdaloideae</taxon>
        <taxon>Maleae</taxon>
        <taxon>Malus</taxon>
    </lineage>
</organism>
<evidence type="ECO:0000313" key="8">
    <source>
        <dbReference type="EMBL" id="RXH69513.1"/>
    </source>
</evidence>
<evidence type="ECO:0000256" key="7">
    <source>
        <dbReference type="SAM" id="Phobius"/>
    </source>
</evidence>
<dbReference type="GO" id="GO:0016020">
    <property type="term" value="C:membrane"/>
    <property type="evidence" value="ECO:0007669"/>
    <property type="project" value="UniProtKB-SubCell"/>
</dbReference>
<comment type="similarity">
    <text evidence="2">Belongs to the autoinducer-2 exporter (AI-2E) (TC 2.A.86) family.</text>
</comment>
<feature type="transmembrane region" description="Helical" evidence="7">
    <location>
        <begin position="82"/>
        <end position="103"/>
    </location>
</feature>
<feature type="transmembrane region" description="Helical" evidence="7">
    <location>
        <begin position="190"/>
        <end position="223"/>
    </location>
</feature>
<evidence type="ECO:0000256" key="1">
    <source>
        <dbReference type="ARBA" id="ARBA00004141"/>
    </source>
</evidence>
<evidence type="ECO:0000256" key="6">
    <source>
        <dbReference type="SAM" id="MobiDB-lite"/>
    </source>
</evidence>
<evidence type="ECO:0000313" key="9">
    <source>
        <dbReference type="Proteomes" id="UP000290289"/>
    </source>
</evidence>
<feature type="region of interest" description="Disordered" evidence="6">
    <location>
        <begin position="1"/>
        <end position="75"/>
    </location>
</feature>
<accession>A0A498HKQ1</accession>
<sequence length="708" mass="78121">MPSTSNHPINPPPPRTNLNCHRRQRRKQKNTHPILDNPDPDPHSEPESSHPPPPAAPEPEPKPQTEPSPSSPLPIDDPHVRIAMYVAMAHAGLAFSLALLYGVTKLLQGYWRPIHWAILCSMPLRELHTALVSFWSHSLNLGLFETLIAIPIAALRATTASLVDSHTAIQCCLLRGRPNRRKRQIRFSKLVQWLISFALFVIVYESIGIISIPAFAAACFIAYSLGYRSILIDRGVATTLSAISSVRRSGRLKFKNTININSNSNSPANFGGKISRCITSMMLNRLKTAVAIGLITVMIVGSVLGFFFFSYKIAMEGKGAVISLKAHLEEMNYDYAERVGFKKWMNANQVPELIDDYATKFFETVSQNIDSLAAHYNVTEVVDSVRHYLSTNHDQIHNPMSNSNESGPNFSSSISTNGDGQPNFSEKFRGIQSRVRNGEWGVIYRDIDGLFGEFMSLIAREDLAEKTKDFLLQGLDLSRRVLASGTTVVAGGANLLFFMAVSLVSGAAGLFNFFFELTVFFWLLYYLITTDSGGVMDHVLGMLPLSKSTRVRCAQVLDHAVSSVLLAAAKVTFFQGSLTYLLFRFYQIHFLYMSTSLALMSAVLQITPAWFLSIPAALQLAMEGRYVKAVLVTAVHQILLEYGTAAIQDEIPGQNAYLTGLSILGGIALFPSMLEGAIMGPLLMTVMIAFKNLYVEFVLASGKEATAH</sequence>
<evidence type="ECO:0000256" key="5">
    <source>
        <dbReference type="ARBA" id="ARBA00023136"/>
    </source>
</evidence>
<dbReference type="PANTHER" id="PTHR21716:SF4">
    <property type="entry name" value="TRANSMEMBRANE PROTEIN 245"/>
    <property type="match status" value="1"/>
</dbReference>
<proteinExistence type="inferred from homology"/>
<reference evidence="8 9" key="1">
    <citation type="submission" date="2018-10" db="EMBL/GenBank/DDBJ databases">
        <title>A high-quality apple genome assembly.</title>
        <authorList>
            <person name="Hu J."/>
        </authorList>
    </citation>
    <scope>NUCLEOTIDE SEQUENCE [LARGE SCALE GENOMIC DNA]</scope>
    <source>
        <strain evidence="9">cv. HFTH1</strain>
        <tissue evidence="8">Young leaf</tissue>
    </source>
</reference>
<protein>
    <recommendedName>
        <fullName evidence="10">Transmembrane protein 245</fullName>
    </recommendedName>
</protein>
<evidence type="ECO:0000256" key="3">
    <source>
        <dbReference type="ARBA" id="ARBA00022692"/>
    </source>
</evidence>
<gene>
    <name evidence="8" type="ORF">DVH24_037297</name>
</gene>
<feature type="compositionally biased region" description="Pro residues" evidence="6">
    <location>
        <begin position="49"/>
        <end position="72"/>
    </location>
</feature>